<evidence type="ECO:0000256" key="3">
    <source>
        <dbReference type="ARBA" id="ARBA00023136"/>
    </source>
</evidence>
<evidence type="ECO:0000313" key="6">
    <source>
        <dbReference type="Proteomes" id="UP001270004"/>
    </source>
</evidence>
<reference evidence="5" key="1">
    <citation type="submission" date="2023-11" db="EMBL/GenBank/DDBJ databases">
        <title>Antimicrobial resistance in invasive Streptococcus suis isolated in Spain and the associated genetic mechanisms.</title>
        <authorList>
            <person name="Uruen C."/>
            <person name="Arenas J.A."/>
        </authorList>
    </citation>
    <scope>NUCLEOTIDE SEQUENCE</scope>
    <source>
        <strain evidence="5">Ss_70</strain>
    </source>
</reference>
<feature type="transmembrane region" description="Helical" evidence="4">
    <location>
        <begin position="142"/>
        <end position="165"/>
    </location>
</feature>
<gene>
    <name evidence="5" type="ORF">SHY70_05700</name>
</gene>
<dbReference type="EMBL" id="JAWWZK010000009">
    <property type="protein sequence ID" value="MDX5037774.1"/>
    <property type="molecule type" value="Genomic_DNA"/>
</dbReference>
<evidence type="ECO:0000256" key="4">
    <source>
        <dbReference type="SAM" id="Phobius"/>
    </source>
</evidence>
<keyword evidence="1 4" id="KW-0812">Transmembrane</keyword>
<evidence type="ECO:0000256" key="1">
    <source>
        <dbReference type="ARBA" id="ARBA00022692"/>
    </source>
</evidence>
<sequence length="249" mass="28063">MDVNELTKNLSQYSPILNDTVNQVDKAVKPVSLVIISIFFLIEMDSWYKYMKQEGGGITRELWMDVAFKYILAYLLVMLSAPIFDTILEVVNMTLKMVDKAVPASAVDWKGQYDQTEGWFFKNIFKFVGGTTEFIAKLSTKLIIFMRALEMYLLKAVGSLLVAFFMSDATRSIAINVLKYFGAAAFQGILVLLIVRFYPVLVTEDLMKVNLQGDLESWGTALTSIGKGILFIILLWGSQKKAKQLLSAM</sequence>
<dbReference type="InterPro" id="IPR007688">
    <property type="entry name" value="Conjugal_tfr_TrbL/VirB6"/>
</dbReference>
<accession>A0AAW9DG45</accession>
<evidence type="ECO:0000313" key="5">
    <source>
        <dbReference type="EMBL" id="MDX5037774.1"/>
    </source>
</evidence>
<feature type="transmembrane region" description="Helical" evidence="4">
    <location>
        <begin position="62"/>
        <end position="84"/>
    </location>
</feature>
<organism evidence="5 6">
    <name type="scientific">Streptococcus suis</name>
    <dbReference type="NCBI Taxonomy" id="1307"/>
    <lineage>
        <taxon>Bacteria</taxon>
        <taxon>Bacillati</taxon>
        <taxon>Bacillota</taxon>
        <taxon>Bacilli</taxon>
        <taxon>Lactobacillales</taxon>
        <taxon>Streptococcaceae</taxon>
        <taxon>Streptococcus</taxon>
    </lineage>
</organism>
<protein>
    <submittedName>
        <fullName evidence="5">Type IV secretion system protein</fullName>
    </submittedName>
</protein>
<proteinExistence type="predicted"/>
<name>A0AAW9DG45_STRSU</name>
<dbReference type="RefSeq" id="WP_257115364.1">
    <property type="nucleotide sequence ID" value="NZ_CP102141.1"/>
</dbReference>
<dbReference type="Pfam" id="PF04610">
    <property type="entry name" value="TrbL"/>
    <property type="match status" value="1"/>
</dbReference>
<comment type="caution">
    <text evidence="5">The sequence shown here is derived from an EMBL/GenBank/DDBJ whole genome shotgun (WGS) entry which is preliminary data.</text>
</comment>
<evidence type="ECO:0000256" key="2">
    <source>
        <dbReference type="ARBA" id="ARBA00022989"/>
    </source>
</evidence>
<keyword evidence="3 4" id="KW-0472">Membrane</keyword>
<feature type="transmembrane region" description="Helical" evidence="4">
    <location>
        <begin position="218"/>
        <end position="237"/>
    </location>
</feature>
<dbReference type="AlphaFoldDB" id="A0AAW9DG45"/>
<dbReference type="GO" id="GO:0030255">
    <property type="term" value="P:protein secretion by the type IV secretion system"/>
    <property type="evidence" value="ECO:0007669"/>
    <property type="project" value="InterPro"/>
</dbReference>
<dbReference type="Proteomes" id="UP001270004">
    <property type="component" value="Unassembled WGS sequence"/>
</dbReference>
<feature type="transmembrane region" description="Helical" evidence="4">
    <location>
        <begin position="177"/>
        <end position="198"/>
    </location>
</feature>
<keyword evidence="2 4" id="KW-1133">Transmembrane helix</keyword>